<sequence>MTESWKRPKLVIPKTKREWIGDLFGYFCYIGSIILLISVWNQLPEKVPGHYNMAGEVDRWGSKWELLILPVVGAFMAIFMQVLEKFPEVHNYPQRFNESNAGQFYLQSRKLLNQVKNICLLLFSFILVESISVALGWGLGLSKFFLPLTIMGTGIPIIIGIVKFRKIR</sequence>
<feature type="transmembrane region" description="Helical" evidence="1">
    <location>
        <begin position="118"/>
        <end position="138"/>
    </location>
</feature>
<keyword evidence="1" id="KW-0812">Transmembrane</keyword>
<dbReference type="Pfam" id="PF07853">
    <property type="entry name" value="DUF1648"/>
    <property type="match status" value="1"/>
</dbReference>
<feature type="transmembrane region" description="Helical" evidence="1">
    <location>
        <begin position="63"/>
        <end position="83"/>
    </location>
</feature>
<evidence type="ECO:0000313" key="4">
    <source>
        <dbReference type="Proteomes" id="UP000481043"/>
    </source>
</evidence>
<dbReference type="Proteomes" id="UP000481043">
    <property type="component" value="Unassembled WGS sequence"/>
</dbReference>
<feature type="domain" description="DUF1648" evidence="2">
    <location>
        <begin position="30"/>
        <end position="73"/>
    </location>
</feature>
<feature type="transmembrane region" description="Helical" evidence="1">
    <location>
        <begin position="144"/>
        <end position="162"/>
    </location>
</feature>
<dbReference type="InterPro" id="IPR012867">
    <property type="entry name" value="DUF1648"/>
</dbReference>
<accession>A0A6M0Q414</accession>
<dbReference type="EMBL" id="JAAIWM010000001">
    <property type="protein sequence ID" value="NEY70933.1"/>
    <property type="molecule type" value="Genomic_DNA"/>
</dbReference>
<dbReference type="AlphaFoldDB" id="A0A6M0Q414"/>
<keyword evidence="1" id="KW-0472">Membrane</keyword>
<protein>
    <submittedName>
        <fullName evidence="3">DUF1648 domain-containing protein</fullName>
    </submittedName>
</protein>
<comment type="caution">
    <text evidence="3">The sequence shown here is derived from an EMBL/GenBank/DDBJ whole genome shotgun (WGS) entry which is preliminary data.</text>
</comment>
<organism evidence="3 4">
    <name type="scientific">Bacillus mesophilus</name>
    <dbReference type="NCBI Taxonomy" id="1808955"/>
    <lineage>
        <taxon>Bacteria</taxon>
        <taxon>Bacillati</taxon>
        <taxon>Bacillota</taxon>
        <taxon>Bacilli</taxon>
        <taxon>Bacillales</taxon>
        <taxon>Bacillaceae</taxon>
        <taxon>Bacillus</taxon>
    </lineage>
</organism>
<feature type="transmembrane region" description="Helical" evidence="1">
    <location>
        <begin position="23"/>
        <end position="43"/>
    </location>
</feature>
<gene>
    <name evidence="3" type="ORF">G4D63_04170</name>
</gene>
<keyword evidence="4" id="KW-1185">Reference proteome</keyword>
<evidence type="ECO:0000259" key="2">
    <source>
        <dbReference type="Pfam" id="PF07853"/>
    </source>
</evidence>
<dbReference type="RefSeq" id="WP_163177973.1">
    <property type="nucleotide sequence ID" value="NZ_JAAIWM010000001.1"/>
</dbReference>
<name>A0A6M0Q414_9BACI</name>
<evidence type="ECO:0000313" key="3">
    <source>
        <dbReference type="EMBL" id="NEY70933.1"/>
    </source>
</evidence>
<reference evidence="3 4" key="1">
    <citation type="submission" date="2020-02" db="EMBL/GenBank/DDBJ databases">
        <title>Bacillus aquiflavi sp. nov., isolated from yellow water of strong flavor Chinese baijiu in Yibin region of China.</title>
        <authorList>
            <person name="Xie J."/>
        </authorList>
    </citation>
    <scope>NUCLEOTIDE SEQUENCE [LARGE SCALE GENOMIC DNA]</scope>
    <source>
        <strain evidence="3 4">SA4</strain>
    </source>
</reference>
<keyword evidence="1" id="KW-1133">Transmembrane helix</keyword>
<evidence type="ECO:0000256" key="1">
    <source>
        <dbReference type="SAM" id="Phobius"/>
    </source>
</evidence>
<proteinExistence type="predicted"/>